<gene>
    <name evidence="2" type="ORF">TVAG_286360</name>
</gene>
<evidence type="ECO:0000313" key="3">
    <source>
        <dbReference type="Proteomes" id="UP000001542"/>
    </source>
</evidence>
<organism evidence="2 3">
    <name type="scientific">Trichomonas vaginalis (strain ATCC PRA-98 / G3)</name>
    <dbReference type="NCBI Taxonomy" id="412133"/>
    <lineage>
        <taxon>Eukaryota</taxon>
        <taxon>Metamonada</taxon>
        <taxon>Parabasalia</taxon>
        <taxon>Trichomonadida</taxon>
        <taxon>Trichomonadidae</taxon>
        <taxon>Trichomonas</taxon>
    </lineage>
</organism>
<feature type="region of interest" description="Disordered" evidence="1">
    <location>
        <begin position="658"/>
        <end position="704"/>
    </location>
</feature>
<proteinExistence type="predicted"/>
<dbReference type="SMR" id="A2EPF0"/>
<dbReference type="InterPro" id="IPR036770">
    <property type="entry name" value="Ankyrin_rpt-contain_sf"/>
</dbReference>
<dbReference type="EMBL" id="DS113448">
    <property type="protein sequence ID" value="EAY05458.1"/>
    <property type="molecule type" value="Genomic_DNA"/>
</dbReference>
<dbReference type="Gene3D" id="1.25.40.20">
    <property type="entry name" value="Ankyrin repeat-containing domain"/>
    <property type="match status" value="1"/>
</dbReference>
<dbReference type="VEuPathDB" id="TrichDB:TVAG_286360"/>
<dbReference type="PANTHER" id="PTHR24159:SF5">
    <property type="entry name" value="ANK_REP_REGION DOMAIN-CONTAINING PROTEIN"/>
    <property type="match status" value="1"/>
</dbReference>
<dbReference type="RefSeq" id="XP_001317681.1">
    <property type="nucleotide sequence ID" value="XM_001317646.1"/>
</dbReference>
<feature type="region of interest" description="Disordered" evidence="1">
    <location>
        <begin position="605"/>
        <end position="624"/>
    </location>
</feature>
<reference evidence="2" key="2">
    <citation type="journal article" date="2007" name="Science">
        <title>Draft genome sequence of the sexually transmitted pathogen Trichomonas vaginalis.</title>
        <authorList>
            <person name="Carlton J.M."/>
            <person name="Hirt R.P."/>
            <person name="Silva J.C."/>
            <person name="Delcher A.L."/>
            <person name="Schatz M."/>
            <person name="Zhao Q."/>
            <person name="Wortman J.R."/>
            <person name="Bidwell S.L."/>
            <person name="Alsmark U.C.M."/>
            <person name="Besteiro S."/>
            <person name="Sicheritz-Ponten T."/>
            <person name="Noel C.J."/>
            <person name="Dacks J.B."/>
            <person name="Foster P.G."/>
            <person name="Simillion C."/>
            <person name="Van de Peer Y."/>
            <person name="Miranda-Saavedra D."/>
            <person name="Barton G.J."/>
            <person name="Westrop G.D."/>
            <person name="Mueller S."/>
            <person name="Dessi D."/>
            <person name="Fiori P.L."/>
            <person name="Ren Q."/>
            <person name="Paulsen I."/>
            <person name="Zhang H."/>
            <person name="Bastida-Corcuera F.D."/>
            <person name="Simoes-Barbosa A."/>
            <person name="Brown M.T."/>
            <person name="Hayes R.D."/>
            <person name="Mukherjee M."/>
            <person name="Okumura C.Y."/>
            <person name="Schneider R."/>
            <person name="Smith A.J."/>
            <person name="Vanacova S."/>
            <person name="Villalvazo M."/>
            <person name="Haas B.J."/>
            <person name="Pertea M."/>
            <person name="Feldblyum T.V."/>
            <person name="Utterback T.R."/>
            <person name="Shu C.L."/>
            <person name="Osoegawa K."/>
            <person name="de Jong P.J."/>
            <person name="Hrdy I."/>
            <person name="Horvathova L."/>
            <person name="Zubacova Z."/>
            <person name="Dolezal P."/>
            <person name="Malik S.B."/>
            <person name="Logsdon J.M. Jr."/>
            <person name="Henze K."/>
            <person name="Gupta A."/>
            <person name="Wang C.C."/>
            <person name="Dunne R.L."/>
            <person name="Upcroft J.A."/>
            <person name="Upcroft P."/>
            <person name="White O."/>
            <person name="Salzberg S.L."/>
            <person name="Tang P."/>
            <person name="Chiu C.-H."/>
            <person name="Lee Y.-S."/>
            <person name="Embley T.M."/>
            <person name="Coombs G.H."/>
            <person name="Mottram J.C."/>
            <person name="Tachezy J."/>
            <person name="Fraser-Liggett C.M."/>
            <person name="Johnson P.J."/>
        </authorList>
    </citation>
    <scope>NUCLEOTIDE SEQUENCE [LARGE SCALE GENOMIC DNA]</scope>
    <source>
        <strain evidence="2">G3</strain>
    </source>
</reference>
<dbReference type="OrthoDB" id="410307at2759"/>
<evidence type="ECO:0000256" key="1">
    <source>
        <dbReference type="SAM" id="MobiDB-lite"/>
    </source>
</evidence>
<dbReference type="SUPFAM" id="SSF48403">
    <property type="entry name" value="Ankyrin repeat"/>
    <property type="match status" value="1"/>
</dbReference>
<evidence type="ECO:0000313" key="2">
    <source>
        <dbReference type="EMBL" id="EAY05458.1"/>
    </source>
</evidence>
<dbReference type="InParanoid" id="A2EPF0"/>
<dbReference type="AlphaFoldDB" id="A2EPF0"/>
<name>A2EPF0_TRIV3</name>
<reference evidence="2" key="1">
    <citation type="submission" date="2006-10" db="EMBL/GenBank/DDBJ databases">
        <authorList>
            <person name="Amadeo P."/>
            <person name="Zhao Q."/>
            <person name="Wortman J."/>
            <person name="Fraser-Liggett C."/>
            <person name="Carlton J."/>
        </authorList>
    </citation>
    <scope>NUCLEOTIDE SEQUENCE</scope>
    <source>
        <strain evidence="2">G3</strain>
    </source>
</reference>
<sequence length="704" mass="81697">MDVDLYIELNQRYLDVDESNLKETASFIANCDIGNFSIGRTIIAQYFIKTFRVRPKKLNIIADLFAQVINTPATYNVKELPIKLLDYCFGYDNESDYKLKIRAFYFIRKLLSKGIYNIDSDILPRLLTNIEWHESCRPYIFNCCCWAPEIDHVRPGFFDKINLDHATDIEHLKDFFTHLEELRADGWSLFFRSIENEEVPGSIADIIMKDDIDSFINLGASNPDFNYNGVLPISFFEHRTMLQRGTHYIQAAAFFGSIQILKFLILKDIPINTKDMFEYITSQYAVCGGSLEAIRLCEQAGASFLGCAQLAIEYFQQDVLGWIYDNQPKKVWNLDMYNRGRIHNASLVGNLAAFLEAIETGDRIDQPMEDALPIILAVKCNSFEIVQYILLQNPEGVDKIIYQHQTLMQVAISYAKDEMIDLLIQMLPNWNHWQGFHKDLNDLYIAIHKRRPSLIMKLAERMHVIDNPTRCYFMNAAIRLGSFYAIRVMAEHPDMFPFNPKDIPENFNTIPELIDLLTEKHIISPERKELPEHAQIGYVYKESPDDYIKEKTGVMPDPFWICSTQRKSAKTVLQYLISSIYMGDPNLEFINYNSIGPLAYIEDSTELDTGAPDDDQQIDNDDDEEEEFFDDYEEEDGDDMVLTPAELAQLLMNLTNHDQEEGDHNDHNNDHHDHNNEIDHNNDDHHDEIDHNHHNDHHDDVNFP</sequence>
<keyword evidence="3" id="KW-1185">Reference proteome</keyword>
<protein>
    <recommendedName>
        <fullName evidence="4">DUF3447 domain-containing protein</fullName>
    </recommendedName>
</protein>
<dbReference type="KEGG" id="tva:4763324"/>
<dbReference type="Proteomes" id="UP000001542">
    <property type="component" value="Unassembled WGS sequence"/>
</dbReference>
<dbReference type="PANTHER" id="PTHR24159">
    <property type="match status" value="1"/>
</dbReference>
<dbReference type="VEuPathDB" id="TrichDB:TVAGG3_0616200"/>
<accession>A2EPF0</accession>
<evidence type="ECO:0008006" key="4">
    <source>
        <dbReference type="Google" id="ProtNLM"/>
    </source>
</evidence>